<name>A0ABN9UL52_9DINO</name>
<dbReference type="PANTHER" id="PTHR22870:SF408">
    <property type="entry name" value="OS09G0560450 PROTEIN"/>
    <property type="match status" value="1"/>
</dbReference>
<sequence length="1859" mass="188318">MAALPLLLPLALAGAPPAPHGPAGTQAASLGPLAPARPAAFEALPLSLGVRVRGGAVAALLPRGTPLPASATALFTTTAERAARVQREAIIFKGLDVAAGVLAPGFAAHWEQQVALAQGIAAAGGETGGGADGEGESGPEVEPRFGEADLGELAGKITASEGDQAPVWSLILASRLTAYEVRNFLASDSQPHAWFELCLGERPVASGNRLLARLLPRCTALLEQFKPQEASSVLLAASKIFGRSHPGGSEEGAAPPPAGQPGEHVQHPQEVLMFCECVERWASPRVRTFSDQSLTNILVALGTLGLSGRRALTPAVEQEVLERAPHLPAGRFIVLFRGLLSNPAVEPTVLQRAAGMMAEKFPLLPQDRWSLARVFSARRSTANMTEEQLLNWCLTMSTDLQVAVQQSACCGGGPPADDLGCEEPPGPSAGRPRYAAGETHFEGSDQQEGAAAFGGGGPPVADGLGHHACGGPACGAGGTLPQAGALHGGADFNGCAQPSRGPPQQACFEAGRFGQPAAWAPGMSGPPYEREAWPPQQSAAHPAPQMPERHFGSRAPSGAHDGRFECEAWPPQRAPAEAPAWEDRAWPRSRADFRGPAESPPAHQAVGRSSGFSVLLTSGGAARSVGDNAFGQLGDGSTESKGSLVTVIDDGVRAVSTGSGYSAFLLADGGVLTVGNNQLGQLGDGTTTTRSTPQSALIEDVSAISAGQWHLVFLRYDGTAWATGWNTLINAGALGDGTNDAGVSSDRAMPVQVQSVTAVQAISAGKSHTLFLRANGDVWGTGQNWQGELGLNNNDSPLYSPVRNTYVDGVQAIEAGEGCSFFVKASGEAWASGSNANGRLGDGTTQDRYSPVLVLSGVQSVSSLNEHTLFLKADGLVYASGGNAYGQLGTGRYGDEYEPVKVAVDHVISAVAGEYHSFFLASSDANTELPCTAGTSVFVSGLSIDLEMWLAHQGQRSLRCPEGFLGSVEVECWNGELSVTEDHCSMSTAAPTPAPTPAPTAVSCEPGTVATGAPANMEGVEAVLPAPLPHLGQAIVPCSEGYIGAAILECSEGAVAVVDNLCEVIPAGVPTPAPLLGCGPGESASAEGAEVVLASPLAHLGMRVVACSDGYVGAAVVECSEGAIFFVENSCVAAPSPAPTAAPTPSPTAAGCEPGEVSTSVGVDVSVASALPHRGVIIALCPSGYVGTAVVECSEGALTVLQSSCAVASTPAPTSAPTPAPTGASCESGAAASTEGAEAVLTAPLPHHGLKIVPCSEGYAGAAVVHCSEGVLEFVASTCVEVVTPAPAPSEPPTPAPTSTSCAPVDLTSEAGLVTPLLERGLTIVSCAEGYVGAAVVECLAGDVRIVQNNCVANPTLAPTGVPTPAPTAVDCEPGETAIAEGAEVNLTEPLPHQGLAVVSCSDGYRGAVVVGCSQGALEVVQNTCVAAPTRTPTVAPSPAPTAASCEPGEVTVAEGADVNLTSPLPHQEMRVVPCFSGYVGAAVVECWEGTLKLVENSCAAGCASGQVAAVAGDEVVLTAPLPEHGRSSLACPAGSLGTVVVECSEGALRVVDSSSCSALSASPAPTAAGCAPGPVLGLQAGEVVLPVELPPGGQRSVACPRGLVGAAVVACTGGGLGVVRHDCAVAPWVTTITLEPAASGATIVVVASEAGLAVGDQIRISSSGRSEVRTIAGFGSIILDSPLTYAHPQGATVEKLPDTEGGPEVTGHLAGAETIIVTLATALALAVCCCVAVTACWQRERRLRAPCREEAAGLRELREEAETAAPEPGAKLMSPCSGEGRADQAGGLRAERRLLGEPPAARGRTLLELQASSPKSCSKISDHLSCLDAFPGLAEERLTHPSLGTVPTYFPEGSVSYL</sequence>
<keyword evidence="4" id="KW-0472">Membrane</keyword>
<dbReference type="PANTHER" id="PTHR22870">
    <property type="entry name" value="REGULATOR OF CHROMOSOME CONDENSATION"/>
    <property type="match status" value="1"/>
</dbReference>
<dbReference type="Gene3D" id="2.130.10.30">
    <property type="entry name" value="Regulator of chromosome condensation 1/beta-lactamase-inhibitor protein II"/>
    <property type="match status" value="2"/>
</dbReference>
<feature type="compositionally biased region" description="Low complexity" evidence="3">
    <location>
        <begin position="534"/>
        <end position="543"/>
    </location>
</feature>
<keyword evidence="4" id="KW-0812">Transmembrane</keyword>
<keyword evidence="1" id="KW-0677">Repeat</keyword>
<feature type="repeat" description="RCC1" evidence="2">
    <location>
        <begin position="669"/>
        <end position="717"/>
    </location>
</feature>
<feature type="repeat" description="RCC1" evidence="2">
    <location>
        <begin position="827"/>
        <end position="874"/>
    </location>
</feature>
<feature type="transmembrane region" description="Helical" evidence="4">
    <location>
        <begin position="1716"/>
        <end position="1738"/>
    </location>
</feature>
<organism evidence="5 6">
    <name type="scientific">Prorocentrum cordatum</name>
    <dbReference type="NCBI Taxonomy" id="2364126"/>
    <lineage>
        <taxon>Eukaryota</taxon>
        <taxon>Sar</taxon>
        <taxon>Alveolata</taxon>
        <taxon>Dinophyceae</taxon>
        <taxon>Prorocentrales</taxon>
        <taxon>Prorocentraceae</taxon>
        <taxon>Prorocentrum</taxon>
    </lineage>
</organism>
<dbReference type="InterPro" id="IPR029047">
    <property type="entry name" value="HSP70_peptide-bd_sf"/>
</dbReference>
<dbReference type="SUPFAM" id="SSF100920">
    <property type="entry name" value="Heat shock protein 70kD (HSP70), peptide-binding domain"/>
    <property type="match status" value="1"/>
</dbReference>
<gene>
    <name evidence="5" type="ORF">PCOR1329_LOCUS49493</name>
</gene>
<feature type="repeat" description="RCC1" evidence="2">
    <location>
        <begin position="718"/>
        <end position="775"/>
    </location>
</feature>
<dbReference type="SUPFAM" id="SSF50985">
    <property type="entry name" value="RCC1/BLIP-II"/>
    <property type="match status" value="1"/>
</dbReference>
<dbReference type="InterPro" id="IPR000408">
    <property type="entry name" value="Reg_chr_condens"/>
</dbReference>
<feature type="region of interest" description="Disordered" evidence="3">
    <location>
        <begin position="518"/>
        <end position="566"/>
    </location>
</feature>
<dbReference type="InterPro" id="IPR009091">
    <property type="entry name" value="RCC1/BLIP-II"/>
</dbReference>
<accession>A0ABN9UL52</accession>
<dbReference type="Gene3D" id="2.60.34.10">
    <property type="entry name" value="Substrate Binding Domain Of DNAk, Chain A, domain 1"/>
    <property type="match status" value="1"/>
</dbReference>
<evidence type="ECO:0000256" key="2">
    <source>
        <dbReference type="PROSITE-ProRule" id="PRU00235"/>
    </source>
</evidence>
<dbReference type="Proteomes" id="UP001189429">
    <property type="component" value="Unassembled WGS sequence"/>
</dbReference>
<dbReference type="Pfam" id="PF00415">
    <property type="entry name" value="RCC1"/>
    <property type="match status" value="2"/>
</dbReference>
<evidence type="ECO:0000256" key="3">
    <source>
        <dbReference type="SAM" id="MobiDB-lite"/>
    </source>
</evidence>
<feature type="repeat" description="RCC1" evidence="2">
    <location>
        <begin position="875"/>
        <end position="923"/>
    </location>
</feature>
<comment type="caution">
    <text evidence="5">The sequence shown here is derived from an EMBL/GenBank/DDBJ whole genome shotgun (WGS) entry which is preliminary data.</text>
</comment>
<protein>
    <submittedName>
        <fullName evidence="5">Uncharacterized protein</fullName>
    </submittedName>
</protein>
<evidence type="ECO:0000313" key="6">
    <source>
        <dbReference type="Proteomes" id="UP001189429"/>
    </source>
</evidence>
<reference evidence="5" key="1">
    <citation type="submission" date="2023-10" db="EMBL/GenBank/DDBJ databases">
        <authorList>
            <person name="Chen Y."/>
            <person name="Shah S."/>
            <person name="Dougan E. K."/>
            <person name="Thang M."/>
            <person name="Chan C."/>
        </authorList>
    </citation>
    <scope>NUCLEOTIDE SEQUENCE [LARGE SCALE GENOMIC DNA]</scope>
</reference>
<dbReference type="Pfam" id="PF13540">
    <property type="entry name" value="RCC1_2"/>
    <property type="match status" value="1"/>
</dbReference>
<dbReference type="EMBL" id="CAUYUJ010015993">
    <property type="protein sequence ID" value="CAK0860572.1"/>
    <property type="molecule type" value="Genomic_DNA"/>
</dbReference>
<feature type="region of interest" description="Disordered" evidence="3">
    <location>
        <begin position="1760"/>
        <end position="1784"/>
    </location>
</feature>
<evidence type="ECO:0000256" key="1">
    <source>
        <dbReference type="ARBA" id="ARBA00022737"/>
    </source>
</evidence>
<keyword evidence="4" id="KW-1133">Transmembrane helix</keyword>
<evidence type="ECO:0000313" key="5">
    <source>
        <dbReference type="EMBL" id="CAK0860572.1"/>
    </source>
</evidence>
<proteinExistence type="predicted"/>
<evidence type="ECO:0000256" key="4">
    <source>
        <dbReference type="SAM" id="Phobius"/>
    </source>
</evidence>
<dbReference type="PROSITE" id="PS50012">
    <property type="entry name" value="RCC1_3"/>
    <property type="match status" value="4"/>
</dbReference>
<dbReference type="InterPro" id="IPR051210">
    <property type="entry name" value="Ub_ligase/GEF_domain"/>
</dbReference>
<keyword evidence="6" id="KW-1185">Reference proteome</keyword>
<feature type="region of interest" description="Disordered" evidence="3">
    <location>
        <begin position="245"/>
        <end position="265"/>
    </location>
</feature>